<reference evidence="1 2" key="1">
    <citation type="journal article" date="2015" name="Genome Announc.">
        <title>Expanding the biotechnology potential of lactobacilli through comparative genomics of 213 strains and associated genera.</title>
        <authorList>
            <person name="Sun Z."/>
            <person name="Harris H.M."/>
            <person name="McCann A."/>
            <person name="Guo C."/>
            <person name="Argimon S."/>
            <person name="Zhang W."/>
            <person name="Yang X."/>
            <person name="Jeffery I.B."/>
            <person name="Cooney J.C."/>
            <person name="Kagawa T.F."/>
            <person name="Liu W."/>
            <person name="Song Y."/>
            <person name="Salvetti E."/>
            <person name="Wrobel A."/>
            <person name="Rasinkangas P."/>
            <person name="Parkhill J."/>
            <person name="Rea M.C."/>
            <person name="O'Sullivan O."/>
            <person name="Ritari J."/>
            <person name="Douillard F.P."/>
            <person name="Paul Ross R."/>
            <person name="Yang R."/>
            <person name="Briner A.E."/>
            <person name="Felis G.E."/>
            <person name="de Vos W.M."/>
            <person name="Barrangou R."/>
            <person name="Klaenhammer T.R."/>
            <person name="Caufield P.W."/>
            <person name="Cui Y."/>
            <person name="Zhang H."/>
            <person name="O'Toole P.W."/>
        </authorList>
    </citation>
    <scope>NUCLEOTIDE SEQUENCE [LARGE SCALE GENOMIC DNA]</scope>
    <source>
        <strain evidence="1 2">DSM 15707</strain>
    </source>
</reference>
<sequence>MKKAIVILNATAGTIGTNNIMPKVLVGILLIIKYSKQIIINKQLVIKLRVNEISKEIKMIKINLKLGFMMCLQIS</sequence>
<evidence type="ECO:0000313" key="2">
    <source>
        <dbReference type="Proteomes" id="UP000051697"/>
    </source>
</evidence>
<protein>
    <submittedName>
        <fullName evidence="1">Uncharacterized protein</fullName>
    </submittedName>
</protein>
<dbReference type="EMBL" id="AZFE01000031">
    <property type="protein sequence ID" value="KRL55378.1"/>
    <property type="molecule type" value="Genomic_DNA"/>
</dbReference>
<dbReference type="Proteomes" id="UP000051697">
    <property type="component" value="Unassembled WGS sequence"/>
</dbReference>
<proteinExistence type="predicted"/>
<keyword evidence="2" id="KW-1185">Reference proteome</keyword>
<organism evidence="1 2">
    <name type="scientific">Paucilactobacillus oligofermentans DSM 15707 = LMG 22743</name>
    <dbReference type="NCBI Taxonomy" id="1423778"/>
    <lineage>
        <taxon>Bacteria</taxon>
        <taxon>Bacillati</taxon>
        <taxon>Bacillota</taxon>
        <taxon>Bacilli</taxon>
        <taxon>Lactobacillales</taxon>
        <taxon>Lactobacillaceae</taxon>
        <taxon>Paucilactobacillus</taxon>
    </lineage>
</organism>
<evidence type="ECO:0000313" key="1">
    <source>
        <dbReference type="EMBL" id="KRL55378.1"/>
    </source>
</evidence>
<gene>
    <name evidence="1" type="ORF">FC70_GL000974</name>
</gene>
<name>A0A0R1RME7_9LACO</name>
<accession>A0A0R1RME7</accession>
<dbReference type="PATRIC" id="fig|1423778.4.peg.1007"/>
<dbReference type="AlphaFoldDB" id="A0A0R1RME7"/>
<comment type="caution">
    <text evidence="1">The sequence shown here is derived from an EMBL/GenBank/DDBJ whole genome shotgun (WGS) entry which is preliminary data.</text>
</comment>